<dbReference type="InterPro" id="IPR005887">
    <property type="entry name" value="GH92_a_mannosidase_put"/>
</dbReference>
<dbReference type="InterPro" id="IPR014718">
    <property type="entry name" value="GH-type_carb-bd"/>
</dbReference>
<dbReference type="PANTHER" id="PTHR12143:SF39">
    <property type="entry name" value="SECRETED PROTEIN"/>
    <property type="match status" value="1"/>
</dbReference>
<comment type="caution">
    <text evidence="3">The sequence shown here is derived from an EMBL/GenBank/DDBJ whole genome shotgun (WGS) entry which is preliminary data.</text>
</comment>
<organism evidence="3 4">
    <name type="scientific">Streptosporangium oxazolinicum</name>
    <dbReference type="NCBI Taxonomy" id="909287"/>
    <lineage>
        <taxon>Bacteria</taxon>
        <taxon>Bacillati</taxon>
        <taxon>Actinomycetota</taxon>
        <taxon>Actinomycetes</taxon>
        <taxon>Streptosporangiales</taxon>
        <taxon>Streptosporangiaceae</taxon>
        <taxon>Streptosporangium</taxon>
    </lineage>
</organism>
<dbReference type="PROSITE" id="PS50231">
    <property type="entry name" value="RICIN_B_LECTIN"/>
    <property type="match status" value="2"/>
</dbReference>
<feature type="signal peptide" evidence="1">
    <location>
        <begin position="1"/>
        <end position="31"/>
    </location>
</feature>
<feature type="domain" description="Ricin B lectin" evidence="2">
    <location>
        <begin position="878"/>
        <end position="1004"/>
    </location>
</feature>
<accession>A0ABP8BHT8</accession>
<keyword evidence="1" id="KW-0732">Signal</keyword>
<evidence type="ECO:0000256" key="1">
    <source>
        <dbReference type="SAM" id="SignalP"/>
    </source>
</evidence>
<keyword evidence="4" id="KW-1185">Reference proteome</keyword>
<dbReference type="Gene3D" id="1.20.1610.10">
    <property type="entry name" value="alpha-1,2-mannosidases domains"/>
    <property type="match status" value="1"/>
</dbReference>
<feature type="chain" id="PRO_5045352859" evidence="1">
    <location>
        <begin position="32"/>
        <end position="1006"/>
    </location>
</feature>
<dbReference type="EMBL" id="BAABAQ010000016">
    <property type="protein sequence ID" value="GAA4207016.1"/>
    <property type="molecule type" value="Genomic_DNA"/>
</dbReference>
<proteinExistence type="predicted"/>
<protein>
    <submittedName>
        <fullName evidence="3">GH92 family glycosyl hydrolase</fullName>
    </submittedName>
</protein>
<evidence type="ECO:0000313" key="4">
    <source>
        <dbReference type="Proteomes" id="UP001501251"/>
    </source>
</evidence>
<dbReference type="GO" id="GO:0016787">
    <property type="term" value="F:hydrolase activity"/>
    <property type="evidence" value="ECO:0007669"/>
    <property type="project" value="UniProtKB-KW"/>
</dbReference>
<sequence length="1006" mass="105197">MKARWRSLFAISALLLPAMAITAGVATPAAAAPVADPAAMVNPLLGTSHEGNTFPGADAPFGMVQWSPDTPSRPPGGNYAYSDSTITGFSLTHLSGPGCNAMADIPIMPTTGAVNGTATSSFSHSAESASAGAYTVTLGNGVKTELTTTTRSGMARFTFPSTNQANLLFKLGSGATSTGNLNFAAVSNTEVRGSITSGHFCASSPTYTLYFNMVFDRPFASSGSFANGNSVTFDASGNRVVHAKVGLSYVSLDGARANRAAENPNWNFDATRQATKDAWNRMLRKIEISGGTTDQQVVFYTALYRSLLHPNVVSDVDGRYRGFDHQVRTVSGGQKAQYGNFSGWDIYRTQAQLHALVAPQEAGDSAQSLVNNYAQGGTLPKWTLNEYDTYVMNGDPAPIIIAAYHAFGARTFDTTAAKNAMVRQGTVPNGIRTGLEYQSNYGYLPSDGTYPHGFYGSVATLLEYSTTDFAIGAFAGALGDTTTQNQFVNRAQNWRNAFNPASGFMQPKLKNGTWRPGFTPTVSDEFVEGTSWQYTGMVPFNVRGLADAKGGNAAMAGYLDSVLSNLRGSSNNSQHADMGNEPSIGLPWEYAYVGQPWKTQRIVRQVQNEMWPNSPANWGVGNDDLGTMSAWYVWSAMGMYPMTPGTSDLVLGSPLFTTVKVALGGGGTITVNAPQAATNAPYVQSATLNGATWNNAYLPASFAISGGTLNLTLGTTANTSWGSSASSAPPSYGGNGGAHPPATVIGPTGALASGLAGKCLDVEGANGTSGNAARIWDCNGSAAQRWHLPGDGTVMLFGKCLDINAGGSANNTKVQLWDCNLSGGQQWTPVPSSGALRNPQSGRCLDVSGGNTALGTPVVIWDCAGGANQRWTLPTSRTGAVPSAIAGKCLDDNAASTANGSQIQIWSCNGSAAQRVHISGDGTLRLFNRCLDATGNGTANGTAVVLWDCGGGANQQWNYVSSTGAFVNPQSGRCLDVAGGGSTDGTRLQLWDCNGSPAQRWTLPPA</sequence>
<dbReference type="SUPFAM" id="SSF48208">
    <property type="entry name" value="Six-hairpin glycosidases"/>
    <property type="match status" value="1"/>
</dbReference>
<dbReference type="Gene3D" id="2.80.10.50">
    <property type="match status" value="4"/>
</dbReference>
<dbReference type="Gene3D" id="3.30.2080.10">
    <property type="entry name" value="GH92 mannosidase domain"/>
    <property type="match status" value="1"/>
</dbReference>
<feature type="domain" description="Ricin B lectin" evidence="2">
    <location>
        <begin position="746"/>
        <end position="874"/>
    </location>
</feature>
<evidence type="ECO:0000259" key="2">
    <source>
        <dbReference type="SMART" id="SM00458"/>
    </source>
</evidence>
<reference evidence="4" key="1">
    <citation type="journal article" date="2019" name="Int. J. Syst. Evol. Microbiol.">
        <title>The Global Catalogue of Microorganisms (GCM) 10K type strain sequencing project: providing services to taxonomists for standard genome sequencing and annotation.</title>
        <authorList>
            <consortium name="The Broad Institute Genomics Platform"/>
            <consortium name="The Broad Institute Genome Sequencing Center for Infectious Disease"/>
            <person name="Wu L."/>
            <person name="Ma J."/>
        </authorList>
    </citation>
    <scope>NUCLEOTIDE SEQUENCE [LARGE SCALE GENOMIC DNA]</scope>
    <source>
        <strain evidence="4">JCM 17388</strain>
    </source>
</reference>
<dbReference type="PANTHER" id="PTHR12143">
    <property type="entry name" value="PEPTIDE N-GLYCANASE PNGASE -RELATED"/>
    <property type="match status" value="1"/>
</dbReference>
<dbReference type="InterPro" id="IPR012939">
    <property type="entry name" value="Glyco_hydro_92"/>
</dbReference>
<keyword evidence="3" id="KW-0378">Hydrolase</keyword>
<dbReference type="Gene3D" id="1.20.1050.60">
    <property type="entry name" value="alpha-1,2-mannosidase"/>
    <property type="match status" value="1"/>
</dbReference>
<dbReference type="SUPFAM" id="SSF50370">
    <property type="entry name" value="Ricin B-like lectins"/>
    <property type="match status" value="2"/>
</dbReference>
<dbReference type="InterPro" id="IPR035992">
    <property type="entry name" value="Ricin_B-like_lectins"/>
</dbReference>
<dbReference type="Pfam" id="PF17678">
    <property type="entry name" value="Glyco_hydro_92N"/>
    <property type="match status" value="1"/>
</dbReference>
<dbReference type="Gene3D" id="2.70.98.10">
    <property type="match status" value="1"/>
</dbReference>
<dbReference type="SMART" id="SM00458">
    <property type="entry name" value="RICIN"/>
    <property type="match status" value="2"/>
</dbReference>
<dbReference type="InterPro" id="IPR041371">
    <property type="entry name" value="GH92_N"/>
</dbReference>
<name>A0ABP8BHT8_9ACTN</name>
<dbReference type="CDD" id="cd23451">
    <property type="entry name" value="beta-trefoil_Ricin_laminarinase"/>
    <property type="match status" value="2"/>
</dbReference>
<dbReference type="NCBIfam" id="TIGR01180">
    <property type="entry name" value="aman2_put"/>
    <property type="match status" value="1"/>
</dbReference>
<gene>
    <name evidence="3" type="ORF">GCM10022252_70100</name>
</gene>
<dbReference type="Proteomes" id="UP001501251">
    <property type="component" value="Unassembled WGS sequence"/>
</dbReference>
<dbReference type="InterPro" id="IPR008928">
    <property type="entry name" value="6-hairpin_glycosidase_sf"/>
</dbReference>
<evidence type="ECO:0000313" key="3">
    <source>
        <dbReference type="EMBL" id="GAA4207016.1"/>
    </source>
</evidence>
<dbReference type="Pfam" id="PF07971">
    <property type="entry name" value="Glyco_hydro_92"/>
    <property type="match status" value="1"/>
</dbReference>
<dbReference type="NCBIfam" id="NF035929">
    <property type="entry name" value="lectin_1"/>
    <property type="match status" value="1"/>
</dbReference>
<dbReference type="RefSeq" id="WP_344922535.1">
    <property type="nucleotide sequence ID" value="NZ_BAABAQ010000016.1"/>
</dbReference>
<dbReference type="InterPro" id="IPR000772">
    <property type="entry name" value="Ricin_B_lectin"/>
</dbReference>
<dbReference type="Pfam" id="PF00652">
    <property type="entry name" value="Ricin_B_lectin"/>
    <property type="match status" value="2"/>
</dbReference>
<dbReference type="InterPro" id="IPR050883">
    <property type="entry name" value="PNGase"/>
</dbReference>